<reference evidence="1" key="2">
    <citation type="submission" date="2018-04" db="EMBL/GenBank/DDBJ databases">
        <title>OnivRS2 (Oryza nivara Reference Sequence Version 2).</title>
        <authorList>
            <person name="Zhang J."/>
            <person name="Kudrna D."/>
            <person name="Lee S."/>
            <person name="Talag J."/>
            <person name="Rajasekar S."/>
            <person name="Welchert J."/>
            <person name="Hsing Y.-I."/>
            <person name="Wing R.A."/>
        </authorList>
    </citation>
    <scope>NUCLEOTIDE SEQUENCE [LARGE SCALE GENOMIC DNA]</scope>
    <source>
        <strain evidence="1">SL10</strain>
    </source>
</reference>
<dbReference type="HOGENOM" id="CLU_2444640_0_0_1"/>
<dbReference type="Gramene" id="ONIVA04G22370.1">
    <property type="protein sequence ID" value="ONIVA04G22370.1"/>
    <property type="gene ID" value="ONIVA04G22370"/>
</dbReference>
<evidence type="ECO:0000313" key="2">
    <source>
        <dbReference type="Proteomes" id="UP000006591"/>
    </source>
</evidence>
<name>A0A0E0H578_ORYNI</name>
<dbReference type="AlphaFoldDB" id="A0A0E0H578"/>
<accession>A0A0E0H578</accession>
<protein>
    <submittedName>
        <fullName evidence="1">Uncharacterized protein</fullName>
    </submittedName>
</protein>
<keyword evidence="2" id="KW-1185">Reference proteome</keyword>
<dbReference type="EnsemblPlants" id="ONIVA04G22370.1">
    <property type="protein sequence ID" value="ONIVA04G22370.1"/>
    <property type="gene ID" value="ONIVA04G22370"/>
</dbReference>
<dbReference type="OMA" id="CACLTMW"/>
<reference evidence="1" key="1">
    <citation type="submission" date="2015-04" db="UniProtKB">
        <authorList>
            <consortium name="EnsemblPlants"/>
        </authorList>
    </citation>
    <scope>IDENTIFICATION</scope>
    <source>
        <strain evidence="1">SL10</strain>
    </source>
</reference>
<proteinExistence type="predicted"/>
<organism evidence="1">
    <name type="scientific">Oryza nivara</name>
    <name type="common">Indian wild rice</name>
    <name type="synonym">Oryza sativa f. spontanea</name>
    <dbReference type="NCBI Taxonomy" id="4536"/>
    <lineage>
        <taxon>Eukaryota</taxon>
        <taxon>Viridiplantae</taxon>
        <taxon>Streptophyta</taxon>
        <taxon>Embryophyta</taxon>
        <taxon>Tracheophyta</taxon>
        <taxon>Spermatophyta</taxon>
        <taxon>Magnoliopsida</taxon>
        <taxon>Liliopsida</taxon>
        <taxon>Poales</taxon>
        <taxon>Poaceae</taxon>
        <taxon>BOP clade</taxon>
        <taxon>Oryzoideae</taxon>
        <taxon>Oryzeae</taxon>
        <taxon>Oryzinae</taxon>
        <taxon>Oryza</taxon>
    </lineage>
</organism>
<evidence type="ECO:0000313" key="1">
    <source>
        <dbReference type="EnsemblPlants" id="ONIVA04G22370.1"/>
    </source>
</evidence>
<dbReference type="Proteomes" id="UP000006591">
    <property type="component" value="Chromosome 4"/>
</dbReference>
<sequence>MCQTAEAGAVTAHARAPCVKRLRITRCVLLYMACSTNICHDSRRLEEELSSTIGLFWNLDTPLQCACLTMWCCRLNRGQKAGHLGALLNF</sequence>